<keyword evidence="2" id="KW-1185">Reference proteome</keyword>
<gene>
    <name evidence="1" type="ORF">BDW47DRAFT_124481</name>
</gene>
<evidence type="ECO:0000313" key="2">
    <source>
        <dbReference type="Proteomes" id="UP000234585"/>
    </source>
</evidence>
<protein>
    <submittedName>
        <fullName evidence="1">GDSL Lipase/Acylhydrolase family protein</fullName>
    </submittedName>
</protein>
<dbReference type="EMBL" id="KZ559129">
    <property type="protein sequence ID" value="PLB39488.1"/>
    <property type="molecule type" value="Genomic_DNA"/>
</dbReference>
<evidence type="ECO:0000313" key="1">
    <source>
        <dbReference type="EMBL" id="PLB39488.1"/>
    </source>
</evidence>
<dbReference type="AlphaFoldDB" id="A0A2I2FFS3"/>
<name>A0A2I2FFS3_ASPCN</name>
<dbReference type="OrthoDB" id="671439at2759"/>
<proteinExistence type="predicted"/>
<dbReference type="STRING" id="41067.A0A2I2FFS3"/>
<dbReference type="InterPro" id="IPR036514">
    <property type="entry name" value="SGNH_hydro_sf"/>
</dbReference>
<dbReference type="GeneID" id="36523423"/>
<dbReference type="InterPro" id="IPR001087">
    <property type="entry name" value="GDSL"/>
</dbReference>
<dbReference type="PANTHER" id="PTHR14209:SF19">
    <property type="entry name" value="ISOAMYL ACETATE-HYDROLYZING ESTERASE 1 HOMOLOG"/>
    <property type="match status" value="1"/>
</dbReference>
<dbReference type="Proteomes" id="UP000234585">
    <property type="component" value="Unassembled WGS sequence"/>
</dbReference>
<dbReference type="Pfam" id="PF00657">
    <property type="entry name" value="Lipase_GDSL"/>
    <property type="match status" value="1"/>
</dbReference>
<dbReference type="PANTHER" id="PTHR14209">
    <property type="entry name" value="ISOAMYL ACETATE-HYDROLYZING ESTERASE 1"/>
    <property type="match status" value="1"/>
</dbReference>
<dbReference type="FunFam" id="3.40.50.1110:FF:000019">
    <property type="entry name" value="GDSL Lipase/Acylhydrolase family protein"/>
    <property type="match status" value="1"/>
</dbReference>
<reference evidence="1 2" key="1">
    <citation type="submission" date="2017-12" db="EMBL/GenBank/DDBJ databases">
        <authorList>
            <consortium name="DOE Joint Genome Institute"/>
            <person name="Haridas S."/>
            <person name="Kjaerbolling I."/>
            <person name="Vesth T.C."/>
            <person name="Frisvad J.C."/>
            <person name="Nybo J.L."/>
            <person name="Theobald S."/>
            <person name="Kuo A."/>
            <person name="Bowyer P."/>
            <person name="Matsuda Y."/>
            <person name="Mondo S."/>
            <person name="Lyhne E.K."/>
            <person name="Kogle M.E."/>
            <person name="Clum A."/>
            <person name="Lipzen A."/>
            <person name="Salamov A."/>
            <person name="Ngan C.Y."/>
            <person name="Daum C."/>
            <person name="Chiniquy J."/>
            <person name="Barry K."/>
            <person name="LaButti K."/>
            <person name="Simmons B.A."/>
            <person name="Magnuson J.K."/>
            <person name="Mortensen U.H."/>
            <person name="Larsen T.O."/>
            <person name="Grigoriev I.V."/>
            <person name="Baker S.E."/>
            <person name="Andersen M.R."/>
            <person name="Nordberg H.P."/>
            <person name="Cantor M.N."/>
            <person name="Hua S.X."/>
        </authorList>
    </citation>
    <scope>NUCLEOTIDE SEQUENCE [LARGE SCALE GENOMIC DNA]</scope>
    <source>
        <strain evidence="1 2">CBS 102.13</strain>
    </source>
</reference>
<keyword evidence="1" id="KW-0378">Hydrolase</keyword>
<dbReference type="CDD" id="cd01838">
    <property type="entry name" value="Isoamyl_acetate_hydrolase_like"/>
    <property type="match status" value="1"/>
</dbReference>
<sequence length="260" mass="29338">MPHGAPQSAAEALYQPYDQFILFGDSITQMSSNQELGFGLQPALQNAYSRKLDIINRGFGGYTTAHAIKVFPKFFPTPEREDVRLMTIWFGANDSCHPGNSQHVPLDVFKENLRQIIQHPATLAQQPKLIICTPTPINEHQLEIFDSEKGNEFPSRTNSFTRQYAEAAHEVATSFKIPVADLWTAFMTAAGWKEGEPLIGSRDLPNNDKLSSLFTDGLHLTPDGYRITYDVIMGTIRRNWPDEDPERLPFVFPGWMEAPK</sequence>
<dbReference type="RefSeq" id="XP_024673500.1">
    <property type="nucleotide sequence ID" value="XM_024816263.1"/>
</dbReference>
<accession>A0A2I2FFS3</accession>
<dbReference type="SUPFAM" id="SSF52266">
    <property type="entry name" value="SGNH hydrolase"/>
    <property type="match status" value="1"/>
</dbReference>
<dbReference type="GO" id="GO:0016788">
    <property type="term" value="F:hydrolase activity, acting on ester bonds"/>
    <property type="evidence" value="ECO:0007669"/>
    <property type="project" value="InterPro"/>
</dbReference>
<organism evidence="1 2">
    <name type="scientific">Aspergillus candidus</name>
    <dbReference type="NCBI Taxonomy" id="41067"/>
    <lineage>
        <taxon>Eukaryota</taxon>
        <taxon>Fungi</taxon>
        <taxon>Dikarya</taxon>
        <taxon>Ascomycota</taxon>
        <taxon>Pezizomycotina</taxon>
        <taxon>Eurotiomycetes</taxon>
        <taxon>Eurotiomycetidae</taxon>
        <taxon>Eurotiales</taxon>
        <taxon>Aspergillaceae</taxon>
        <taxon>Aspergillus</taxon>
        <taxon>Aspergillus subgen. Circumdati</taxon>
    </lineage>
</organism>
<dbReference type="InterPro" id="IPR045136">
    <property type="entry name" value="Iah1-like"/>
</dbReference>
<dbReference type="Gene3D" id="3.40.50.1110">
    <property type="entry name" value="SGNH hydrolase"/>
    <property type="match status" value="1"/>
</dbReference>